<name>A0A9D3ZX86_9ROSI</name>
<reference evidence="1 2" key="1">
    <citation type="journal article" date="2021" name="Plant Biotechnol. J.">
        <title>Multi-omics assisted identification of the key and species-specific regulatory components of drought-tolerant mechanisms in Gossypium stocksii.</title>
        <authorList>
            <person name="Yu D."/>
            <person name="Ke L."/>
            <person name="Zhang D."/>
            <person name="Wu Y."/>
            <person name="Sun Y."/>
            <person name="Mei J."/>
            <person name="Sun J."/>
            <person name="Sun Y."/>
        </authorList>
    </citation>
    <scope>NUCLEOTIDE SEQUENCE [LARGE SCALE GENOMIC DNA]</scope>
    <source>
        <strain evidence="2">cv. E1</strain>
        <tissue evidence="1">Leaf</tissue>
    </source>
</reference>
<dbReference type="EMBL" id="JAIQCV010000008">
    <property type="protein sequence ID" value="KAH1073202.1"/>
    <property type="molecule type" value="Genomic_DNA"/>
</dbReference>
<organism evidence="1 2">
    <name type="scientific">Gossypium stocksii</name>
    <dbReference type="NCBI Taxonomy" id="47602"/>
    <lineage>
        <taxon>Eukaryota</taxon>
        <taxon>Viridiplantae</taxon>
        <taxon>Streptophyta</taxon>
        <taxon>Embryophyta</taxon>
        <taxon>Tracheophyta</taxon>
        <taxon>Spermatophyta</taxon>
        <taxon>Magnoliopsida</taxon>
        <taxon>eudicotyledons</taxon>
        <taxon>Gunneridae</taxon>
        <taxon>Pentapetalae</taxon>
        <taxon>rosids</taxon>
        <taxon>malvids</taxon>
        <taxon>Malvales</taxon>
        <taxon>Malvaceae</taxon>
        <taxon>Malvoideae</taxon>
        <taxon>Gossypium</taxon>
    </lineage>
</organism>
<dbReference type="AlphaFoldDB" id="A0A9D3ZX86"/>
<dbReference type="OrthoDB" id="166907at2759"/>
<sequence>MAESIYRALRDGALEASWRLLSPSRTPSLLPLPYKCFLTIQILDCYSDPLGWKDQLARNRNFTALSSEALGSSTAIGFREVKHMDKLYNSIIELGKGLVGGGKFWFSIAIDSLGTICSLECTIKKFGA</sequence>
<keyword evidence="2" id="KW-1185">Reference proteome</keyword>
<comment type="caution">
    <text evidence="1">The sequence shown here is derived from an EMBL/GenBank/DDBJ whole genome shotgun (WGS) entry which is preliminary data.</text>
</comment>
<gene>
    <name evidence="1" type="ORF">J1N35_025530</name>
</gene>
<protein>
    <submittedName>
        <fullName evidence="1">Uncharacterized protein</fullName>
    </submittedName>
</protein>
<dbReference type="Proteomes" id="UP000828251">
    <property type="component" value="Unassembled WGS sequence"/>
</dbReference>
<proteinExistence type="predicted"/>
<accession>A0A9D3ZX86</accession>
<evidence type="ECO:0000313" key="2">
    <source>
        <dbReference type="Proteomes" id="UP000828251"/>
    </source>
</evidence>
<evidence type="ECO:0000313" key="1">
    <source>
        <dbReference type="EMBL" id="KAH1073202.1"/>
    </source>
</evidence>